<accession>A0A182Q3N1</accession>
<feature type="chain" id="PRO_5008132220" description="Secreted protein" evidence="1">
    <location>
        <begin position="22"/>
        <end position="395"/>
    </location>
</feature>
<dbReference type="AlphaFoldDB" id="A0A182Q3N1"/>
<keyword evidence="1" id="KW-0732">Signal</keyword>
<sequence length="395" mass="44610">MNLITRFVWSALAMAATTVWGDGMPESADKLDACGQHLDELAKASKQWHDKSCEGQPSRPACVVPAHEKAYQELKERCKRAHEQRDANMTALFGELPALISDVNRLTSQLGESLRSDLPQMEAIVEAQKQQLQDAWRYGGELQRELMLTSMESDRMERALLLHSMLANVTLSEMVRESYRYHGGNARMVARMLKFVRLLPAAEERTLLYQQLAELLQTNGQNEQYPAVIFSSDVRSLKGSYEPDHSQYEGKAVARWQTQLLGGNFTEVRLFAHDHPEYFAGVEDALLGALKQRWSLDGFKKMIGLPHVLPTTVQRIRAVRALLEALLAHQTEQHNDAYLMQLAHELAALGANLPSDDSDASRTVLDQAKQLFGQFAYKRDFTTYAELYNVFKAAL</sequence>
<evidence type="ECO:0000313" key="2">
    <source>
        <dbReference type="EnsemblMetazoa" id="AFAF002426-PA"/>
    </source>
</evidence>
<dbReference type="VEuPathDB" id="VectorBase:AFAF002426"/>
<evidence type="ECO:0000256" key="1">
    <source>
        <dbReference type="SAM" id="SignalP"/>
    </source>
</evidence>
<reference evidence="3" key="1">
    <citation type="submission" date="2014-01" db="EMBL/GenBank/DDBJ databases">
        <title>The Genome Sequence of Anopheles farauti FAR1 (V2).</title>
        <authorList>
            <consortium name="The Broad Institute Genomics Platform"/>
            <person name="Neafsey D.E."/>
            <person name="Besansky N."/>
            <person name="Howell P."/>
            <person name="Walton C."/>
            <person name="Young S.K."/>
            <person name="Zeng Q."/>
            <person name="Gargeya S."/>
            <person name="Fitzgerald M."/>
            <person name="Haas B."/>
            <person name="Abouelleil A."/>
            <person name="Allen A.W."/>
            <person name="Alvarado L."/>
            <person name="Arachchi H.M."/>
            <person name="Berlin A.M."/>
            <person name="Chapman S.B."/>
            <person name="Gainer-Dewar J."/>
            <person name="Goldberg J."/>
            <person name="Griggs A."/>
            <person name="Gujja S."/>
            <person name="Hansen M."/>
            <person name="Howarth C."/>
            <person name="Imamovic A."/>
            <person name="Ireland A."/>
            <person name="Larimer J."/>
            <person name="McCowan C."/>
            <person name="Murphy C."/>
            <person name="Pearson M."/>
            <person name="Poon T.W."/>
            <person name="Priest M."/>
            <person name="Roberts A."/>
            <person name="Saif S."/>
            <person name="Shea T."/>
            <person name="Sisk P."/>
            <person name="Sykes S."/>
            <person name="Wortman J."/>
            <person name="Nusbaum C."/>
            <person name="Birren B."/>
        </authorList>
    </citation>
    <scope>NUCLEOTIDE SEQUENCE [LARGE SCALE GENOMIC DNA]</scope>
    <source>
        <strain evidence="3">FAR1</strain>
    </source>
</reference>
<evidence type="ECO:0008006" key="4">
    <source>
        <dbReference type="Google" id="ProtNLM"/>
    </source>
</evidence>
<protein>
    <recommendedName>
        <fullName evidence="4">Secreted protein</fullName>
    </recommendedName>
</protein>
<dbReference type="EnsemblMetazoa" id="AFAF002426-RA">
    <property type="protein sequence ID" value="AFAF002426-PA"/>
    <property type="gene ID" value="AFAF002426"/>
</dbReference>
<dbReference type="Proteomes" id="UP000075886">
    <property type="component" value="Unassembled WGS sequence"/>
</dbReference>
<proteinExistence type="predicted"/>
<name>A0A182Q3N1_9DIPT</name>
<evidence type="ECO:0000313" key="3">
    <source>
        <dbReference type="Proteomes" id="UP000075886"/>
    </source>
</evidence>
<reference evidence="2" key="2">
    <citation type="submission" date="2020-05" db="UniProtKB">
        <authorList>
            <consortium name="EnsemblMetazoa"/>
        </authorList>
    </citation>
    <scope>IDENTIFICATION</scope>
    <source>
        <strain evidence="2">FAR1</strain>
    </source>
</reference>
<feature type="signal peptide" evidence="1">
    <location>
        <begin position="1"/>
        <end position="21"/>
    </location>
</feature>
<organism evidence="2 3">
    <name type="scientific">Anopheles farauti</name>
    <dbReference type="NCBI Taxonomy" id="69004"/>
    <lineage>
        <taxon>Eukaryota</taxon>
        <taxon>Metazoa</taxon>
        <taxon>Ecdysozoa</taxon>
        <taxon>Arthropoda</taxon>
        <taxon>Hexapoda</taxon>
        <taxon>Insecta</taxon>
        <taxon>Pterygota</taxon>
        <taxon>Neoptera</taxon>
        <taxon>Endopterygota</taxon>
        <taxon>Diptera</taxon>
        <taxon>Nematocera</taxon>
        <taxon>Culicoidea</taxon>
        <taxon>Culicidae</taxon>
        <taxon>Anophelinae</taxon>
        <taxon>Anopheles</taxon>
    </lineage>
</organism>
<dbReference type="EMBL" id="AXCN02001324">
    <property type="status" value="NOT_ANNOTATED_CDS"/>
    <property type="molecule type" value="Genomic_DNA"/>
</dbReference>
<keyword evidence="3" id="KW-1185">Reference proteome</keyword>